<dbReference type="InterPro" id="IPR050109">
    <property type="entry name" value="HTH-type_TetR-like_transc_reg"/>
</dbReference>
<name>A0ABV9GN85_9BACL</name>
<feature type="domain" description="HTH tetR-type" evidence="5">
    <location>
        <begin position="30"/>
        <end position="90"/>
    </location>
</feature>
<dbReference type="Gene3D" id="1.10.10.60">
    <property type="entry name" value="Homeodomain-like"/>
    <property type="match status" value="1"/>
</dbReference>
<protein>
    <submittedName>
        <fullName evidence="6">TetR/AcrR family transcriptional regulator</fullName>
    </submittedName>
</protein>
<evidence type="ECO:0000313" key="7">
    <source>
        <dbReference type="Proteomes" id="UP001596022"/>
    </source>
</evidence>
<keyword evidence="7" id="KW-1185">Reference proteome</keyword>
<evidence type="ECO:0000259" key="5">
    <source>
        <dbReference type="PROSITE" id="PS50977"/>
    </source>
</evidence>
<dbReference type="PANTHER" id="PTHR30055:SF151">
    <property type="entry name" value="TRANSCRIPTIONAL REGULATORY PROTEIN"/>
    <property type="match status" value="1"/>
</dbReference>
<dbReference type="InterPro" id="IPR009057">
    <property type="entry name" value="Homeodomain-like_sf"/>
</dbReference>
<keyword evidence="3" id="KW-0804">Transcription</keyword>
<dbReference type="PANTHER" id="PTHR30055">
    <property type="entry name" value="HTH-TYPE TRANSCRIPTIONAL REGULATOR RUTR"/>
    <property type="match status" value="1"/>
</dbReference>
<sequence>MDDGMEKQLPRGVALSWGLVEPPKRGPKRELSIKEIVNAAIEIADKDGLSAVSMNRVASSLGFTAMSLYRYIPSKDDLILLMQDAVCDIPIPPKKSGKEWREALRVYVKACIKVFRDHPWFGDTPIFGTPITPNNLQVIDWVLREMRDLPLNDYEKMSFILLLSGYARSTGILERDMDRALQSGSSEDAFSGRAYTAALKQLVTPDRFPYLYQLVDSGVYTEENTELNNVGNDLDFGLERILDSIETYIKQKETNDE</sequence>
<gene>
    <name evidence="6" type="ORF">ACFO4N_12190</name>
</gene>
<evidence type="ECO:0000256" key="2">
    <source>
        <dbReference type="ARBA" id="ARBA00023125"/>
    </source>
</evidence>
<dbReference type="RefSeq" id="WP_376846570.1">
    <property type="nucleotide sequence ID" value="NZ_JBHSFW010000009.1"/>
</dbReference>
<accession>A0ABV9GN85</accession>
<keyword evidence="1" id="KW-0805">Transcription regulation</keyword>
<dbReference type="Pfam" id="PF00440">
    <property type="entry name" value="TetR_N"/>
    <property type="match status" value="1"/>
</dbReference>
<reference evidence="7" key="1">
    <citation type="journal article" date="2019" name="Int. J. Syst. Evol. Microbiol.">
        <title>The Global Catalogue of Microorganisms (GCM) 10K type strain sequencing project: providing services to taxonomists for standard genome sequencing and annotation.</title>
        <authorList>
            <consortium name="The Broad Institute Genomics Platform"/>
            <consortium name="The Broad Institute Genome Sequencing Center for Infectious Disease"/>
            <person name="Wu L."/>
            <person name="Ma J."/>
        </authorList>
    </citation>
    <scope>NUCLEOTIDE SEQUENCE [LARGE SCALE GENOMIC DNA]</scope>
    <source>
        <strain evidence="7">CGMCC 1.16306</strain>
    </source>
</reference>
<dbReference type="InterPro" id="IPR004111">
    <property type="entry name" value="Repressor_TetR_C"/>
</dbReference>
<dbReference type="Pfam" id="PF02909">
    <property type="entry name" value="TetR_C_1"/>
    <property type="match status" value="1"/>
</dbReference>
<dbReference type="SUPFAM" id="SSF48498">
    <property type="entry name" value="Tetracyclin repressor-like, C-terminal domain"/>
    <property type="match status" value="1"/>
</dbReference>
<dbReference type="Gene3D" id="1.10.357.10">
    <property type="entry name" value="Tetracycline Repressor, domain 2"/>
    <property type="match status" value="1"/>
</dbReference>
<organism evidence="6 7">
    <name type="scientific">Camelliibacillus cellulosilyticus</name>
    <dbReference type="NCBI Taxonomy" id="2174486"/>
    <lineage>
        <taxon>Bacteria</taxon>
        <taxon>Bacillati</taxon>
        <taxon>Bacillota</taxon>
        <taxon>Bacilli</taxon>
        <taxon>Bacillales</taxon>
        <taxon>Sporolactobacillaceae</taxon>
        <taxon>Camelliibacillus</taxon>
    </lineage>
</organism>
<dbReference type="PROSITE" id="PS50977">
    <property type="entry name" value="HTH_TETR_2"/>
    <property type="match status" value="1"/>
</dbReference>
<dbReference type="Proteomes" id="UP001596022">
    <property type="component" value="Unassembled WGS sequence"/>
</dbReference>
<feature type="DNA-binding region" description="H-T-H motif" evidence="4">
    <location>
        <begin position="53"/>
        <end position="72"/>
    </location>
</feature>
<proteinExistence type="predicted"/>
<evidence type="ECO:0000256" key="3">
    <source>
        <dbReference type="ARBA" id="ARBA00023163"/>
    </source>
</evidence>
<dbReference type="EMBL" id="JBHSFW010000009">
    <property type="protein sequence ID" value="MFC4619472.1"/>
    <property type="molecule type" value="Genomic_DNA"/>
</dbReference>
<dbReference type="SUPFAM" id="SSF46689">
    <property type="entry name" value="Homeodomain-like"/>
    <property type="match status" value="1"/>
</dbReference>
<dbReference type="InterPro" id="IPR036271">
    <property type="entry name" value="Tet_transcr_reg_TetR-rel_C_sf"/>
</dbReference>
<dbReference type="PRINTS" id="PR00455">
    <property type="entry name" value="HTHTETR"/>
</dbReference>
<evidence type="ECO:0000256" key="1">
    <source>
        <dbReference type="ARBA" id="ARBA00023015"/>
    </source>
</evidence>
<evidence type="ECO:0000256" key="4">
    <source>
        <dbReference type="PROSITE-ProRule" id="PRU00335"/>
    </source>
</evidence>
<dbReference type="InterPro" id="IPR001647">
    <property type="entry name" value="HTH_TetR"/>
</dbReference>
<evidence type="ECO:0000313" key="6">
    <source>
        <dbReference type="EMBL" id="MFC4619472.1"/>
    </source>
</evidence>
<keyword evidence="2 4" id="KW-0238">DNA-binding</keyword>
<comment type="caution">
    <text evidence="6">The sequence shown here is derived from an EMBL/GenBank/DDBJ whole genome shotgun (WGS) entry which is preliminary data.</text>
</comment>